<evidence type="ECO:0000256" key="12">
    <source>
        <dbReference type="ARBA" id="ARBA00034617"/>
    </source>
</evidence>
<comment type="caution">
    <text evidence="18">The sequence shown here is derived from an EMBL/GenBank/DDBJ whole genome shotgun (WGS) entry which is preliminary data.</text>
</comment>
<dbReference type="Gene3D" id="3.40.50.300">
    <property type="entry name" value="P-loop containing nucleotide triphosphate hydrolases"/>
    <property type="match status" value="2"/>
</dbReference>
<dbReference type="EMBL" id="JAACFV010000114">
    <property type="protein sequence ID" value="KAF7505239.1"/>
    <property type="molecule type" value="Genomic_DNA"/>
</dbReference>
<keyword evidence="8" id="KW-0238">DNA-binding</keyword>
<protein>
    <recommendedName>
        <fullName evidence="13">DNA 3'-5' helicase</fullName>
        <ecNumber evidence="13">5.6.2.4</ecNumber>
    </recommendedName>
</protein>
<comment type="catalytic activity">
    <reaction evidence="14">
        <text>ATP + H2O = ADP + phosphate + H(+)</text>
        <dbReference type="Rhea" id="RHEA:13065"/>
        <dbReference type="ChEBI" id="CHEBI:15377"/>
        <dbReference type="ChEBI" id="CHEBI:15378"/>
        <dbReference type="ChEBI" id="CHEBI:30616"/>
        <dbReference type="ChEBI" id="CHEBI:43474"/>
        <dbReference type="ChEBI" id="CHEBI:456216"/>
        <dbReference type="EC" id="5.6.2.4"/>
    </reaction>
</comment>
<dbReference type="InterPro" id="IPR050615">
    <property type="entry name" value="ATP-dep_DNA_Helicase"/>
</dbReference>
<dbReference type="FunFam" id="3.40.50.300:FF:000117">
    <property type="entry name" value="Putative DNA repair helicase rad25"/>
    <property type="match status" value="1"/>
</dbReference>
<evidence type="ECO:0000256" key="13">
    <source>
        <dbReference type="ARBA" id="ARBA00034808"/>
    </source>
</evidence>
<evidence type="ECO:0000256" key="14">
    <source>
        <dbReference type="ARBA" id="ARBA00048988"/>
    </source>
</evidence>
<evidence type="ECO:0000256" key="4">
    <source>
        <dbReference type="ARBA" id="ARBA00022763"/>
    </source>
</evidence>
<organism evidence="18 19">
    <name type="scientific">Endocarpon pusillum</name>
    <dbReference type="NCBI Taxonomy" id="364733"/>
    <lineage>
        <taxon>Eukaryota</taxon>
        <taxon>Fungi</taxon>
        <taxon>Dikarya</taxon>
        <taxon>Ascomycota</taxon>
        <taxon>Pezizomycotina</taxon>
        <taxon>Eurotiomycetes</taxon>
        <taxon>Chaetothyriomycetidae</taxon>
        <taxon>Verrucariales</taxon>
        <taxon>Verrucariaceae</taxon>
        <taxon>Endocarpon</taxon>
    </lineage>
</organism>
<accession>A0A8H7DZP8</accession>
<name>A0A8H7DZP8_9EURO</name>
<dbReference type="Proteomes" id="UP000606974">
    <property type="component" value="Unassembled WGS sequence"/>
</dbReference>
<dbReference type="Pfam" id="PF13625">
    <property type="entry name" value="Helicase_C_3"/>
    <property type="match status" value="1"/>
</dbReference>
<dbReference type="SUPFAM" id="SSF52540">
    <property type="entry name" value="P-loop containing nucleoside triphosphate hydrolases"/>
    <property type="match status" value="2"/>
</dbReference>
<feature type="region of interest" description="Disordered" evidence="15">
    <location>
        <begin position="255"/>
        <end position="310"/>
    </location>
</feature>
<dbReference type="InterPro" id="IPR027417">
    <property type="entry name" value="P-loop_NTPase"/>
</dbReference>
<evidence type="ECO:0000256" key="10">
    <source>
        <dbReference type="ARBA" id="ARBA00023235"/>
    </source>
</evidence>
<evidence type="ECO:0000313" key="18">
    <source>
        <dbReference type="EMBL" id="KAF7505239.1"/>
    </source>
</evidence>
<evidence type="ECO:0000256" key="6">
    <source>
        <dbReference type="ARBA" id="ARBA00022806"/>
    </source>
</evidence>
<feature type="compositionally biased region" description="Basic and acidic residues" evidence="15">
    <location>
        <begin position="273"/>
        <end position="290"/>
    </location>
</feature>
<keyword evidence="6" id="KW-0347">Helicase</keyword>
<dbReference type="InterPro" id="IPR001161">
    <property type="entry name" value="XPB/Ssl2"/>
</dbReference>
<keyword evidence="3" id="KW-0547">Nucleotide-binding</keyword>
<evidence type="ECO:0000256" key="5">
    <source>
        <dbReference type="ARBA" id="ARBA00022801"/>
    </source>
</evidence>
<keyword evidence="9" id="KW-0234">DNA repair</keyword>
<dbReference type="GO" id="GO:0006367">
    <property type="term" value="P:transcription initiation at RNA polymerase II promoter"/>
    <property type="evidence" value="ECO:0007669"/>
    <property type="project" value="InterPro"/>
</dbReference>
<dbReference type="GO" id="GO:0097550">
    <property type="term" value="C:transcription preinitiation complex"/>
    <property type="evidence" value="ECO:0007669"/>
    <property type="project" value="TreeGrafter"/>
</dbReference>
<feature type="region of interest" description="Disordered" evidence="15">
    <location>
        <begin position="1"/>
        <end position="56"/>
    </location>
</feature>
<gene>
    <name evidence="18" type="ORF">GJ744_001102</name>
</gene>
<dbReference type="OrthoDB" id="10262986at2759"/>
<dbReference type="GO" id="GO:0016787">
    <property type="term" value="F:hydrolase activity"/>
    <property type="evidence" value="ECO:0007669"/>
    <property type="project" value="UniProtKB-KW"/>
</dbReference>
<sequence>MPPKRKASDVGSARASKISTPNPATPVSLRSEDNDEYLSGSNNQSDQDYVSGSEQEHINRFKKKTAFSSYSSKAKTNRARPSIFGSKDFSYLSLKPDHDNRPLWIDPSVSAGSKKGPKITLESFSPLAAQAEDFLITVAEPQSRPIYLHEYRLTEHSLYAALSVGLSGQDIIRTLEKLSKTPLPTTVSDFINRHTKSYGKVRLVLRDNRFFVESEEPTIIQMLLKDPVIESCRKEGAEVVQGTLANKAVVISGTSDARGARQTADQPGQNTEAPKEGREVKEDEIMKALRDEDDEEDPSKQTHSFEIGPNTREKVAERCLDIGYPALSEYDYQNDRVNPDLKIDLKPHTQIRSYQEKALSKMFGNGRAKSGIIVLPCGAGKTLVGITAGCTIRKGIIVLCTSAMSVFQWSNEFKKWSDVNSGDVAVFTSGEKEKFRGQTGVIVSTYSMISQTRQRAHDSEEMMKWITSREWGLMILDEVHVVPAAIFRKVAENVRAHCKLGLTATLLREDDKITDLNYIIGPKLYEANWMELADQGHIAKVQCAEVWCPMTIEFYQEYQSLSSRKQALLYIMNPTKFQVCQFLIDYHEKRGDKIIVFSDNVFALKQYAEKLKKAYIFGGTGQQERIRILENFQHNDAVNTIFLSKIGDTSLDLPEATCLIQISSHYGSRRQEAQRLGRILRAKRRNDEGFNAFFYSLVSKDTSEMGYSAKRQAFLVDQGYAFKVITQLSGMESLPGLAFKTLEERLELLNHVLLQQETNADIANIEQIDEDLFSGRSGALNSNGRKKAVVRRQAGSLADLAGGGQMAYKEQNVSRNKQLKKDRGPQSEYFKKEARARERRRKARLKEQADAAGVD</sequence>
<evidence type="ECO:0000256" key="8">
    <source>
        <dbReference type="ARBA" id="ARBA00023125"/>
    </source>
</evidence>
<proteinExistence type="inferred from homology"/>
<evidence type="ECO:0000259" key="16">
    <source>
        <dbReference type="PROSITE" id="PS51192"/>
    </source>
</evidence>
<feature type="region of interest" description="Disordered" evidence="15">
    <location>
        <begin position="808"/>
        <end position="855"/>
    </location>
</feature>
<comment type="similarity">
    <text evidence="2">Belongs to the helicase family. RAD25/XPB subfamily.</text>
</comment>
<dbReference type="PANTHER" id="PTHR11274">
    <property type="entry name" value="RAD25/XP-B DNA REPAIR HELICASE"/>
    <property type="match status" value="1"/>
</dbReference>
<dbReference type="NCBIfam" id="TIGR00603">
    <property type="entry name" value="rad25"/>
    <property type="match status" value="1"/>
</dbReference>
<dbReference type="GO" id="GO:0043138">
    <property type="term" value="F:3'-5' DNA helicase activity"/>
    <property type="evidence" value="ECO:0007669"/>
    <property type="project" value="UniProtKB-EC"/>
</dbReference>
<dbReference type="GO" id="GO:0005524">
    <property type="term" value="F:ATP binding"/>
    <property type="evidence" value="ECO:0007669"/>
    <property type="project" value="UniProtKB-KW"/>
</dbReference>
<dbReference type="EC" id="5.6.2.4" evidence="13"/>
<dbReference type="CDD" id="cd18789">
    <property type="entry name" value="SF2_C_XPB"/>
    <property type="match status" value="1"/>
</dbReference>
<dbReference type="PROSITE" id="PS51194">
    <property type="entry name" value="HELICASE_CTER"/>
    <property type="match status" value="1"/>
</dbReference>
<dbReference type="AlphaFoldDB" id="A0A8H7DZP8"/>
<keyword evidence="11" id="KW-0539">Nucleus</keyword>
<dbReference type="PRINTS" id="PR00851">
    <property type="entry name" value="XRODRMPGMNTB"/>
</dbReference>
<dbReference type="GO" id="GO:0000112">
    <property type="term" value="C:nucleotide-excision repair factor 3 complex"/>
    <property type="evidence" value="ECO:0007669"/>
    <property type="project" value="TreeGrafter"/>
</dbReference>
<feature type="domain" description="Helicase ATP-binding" evidence="16">
    <location>
        <begin position="362"/>
        <end position="524"/>
    </location>
</feature>
<dbReference type="InterPro" id="IPR006935">
    <property type="entry name" value="Helicase/UvrB_N"/>
</dbReference>
<evidence type="ECO:0000256" key="11">
    <source>
        <dbReference type="ARBA" id="ARBA00023242"/>
    </source>
</evidence>
<feature type="compositionally biased region" description="Polar residues" evidence="15">
    <location>
        <begin position="263"/>
        <end position="272"/>
    </location>
</feature>
<dbReference type="InterPro" id="IPR001650">
    <property type="entry name" value="Helicase_C-like"/>
</dbReference>
<evidence type="ECO:0000256" key="9">
    <source>
        <dbReference type="ARBA" id="ARBA00023204"/>
    </source>
</evidence>
<evidence type="ECO:0000256" key="1">
    <source>
        <dbReference type="ARBA" id="ARBA00004123"/>
    </source>
</evidence>
<comment type="subcellular location">
    <subcellularLocation>
        <location evidence="1">Nucleus</location>
    </subcellularLocation>
</comment>
<reference evidence="18" key="1">
    <citation type="submission" date="2020-02" db="EMBL/GenBank/DDBJ databases">
        <authorList>
            <person name="Palmer J.M."/>
        </authorList>
    </citation>
    <scope>NUCLEOTIDE SEQUENCE</scope>
    <source>
        <strain evidence="18">EPUS1.4</strain>
        <tissue evidence="18">Thallus</tissue>
    </source>
</reference>
<dbReference type="InterPro" id="IPR014001">
    <property type="entry name" value="Helicase_ATP-bd"/>
</dbReference>
<dbReference type="GO" id="GO:0003677">
    <property type="term" value="F:DNA binding"/>
    <property type="evidence" value="ECO:0007669"/>
    <property type="project" value="UniProtKB-KW"/>
</dbReference>
<dbReference type="PANTHER" id="PTHR11274:SF0">
    <property type="entry name" value="GENERAL TRANSCRIPTION AND DNA REPAIR FACTOR IIH HELICASE SUBUNIT XPB"/>
    <property type="match status" value="1"/>
</dbReference>
<dbReference type="InterPro" id="IPR032830">
    <property type="entry name" value="XPB/Ssl2_N"/>
</dbReference>
<dbReference type="PROSITE" id="PS51192">
    <property type="entry name" value="HELICASE_ATP_BIND_1"/>
    <property type="match status" value="1"/>
</dbReference>
<feature type="compositionally biased region" description="Polar residues" evidence="15">
    <location>
        <begin position="39"/>
        <end position="53"/>
    </location>
</feature>
<keyword evidence="7" id="KW-0067">ATP-binding</keyword>
<dbReference type="GO" id="GO:0006289">
    <property type="term" value="P:nucleotide-excision repair"/>
    <property type="evidence" value="ECO:0007669"/>
    <property type="project" value="InterPro"/>
</dbReference>
<keyword evidence="19" id="KW-1185">Reference proteome</keyword>
<evidence type="ECO:0000313" key="19">
    <source>
        <dbReference type="Proteomes" id="UP000606974"/>
    </source>
</evidence>
<dbReference type="SMART" id="SM00490">
    <property type="entry name" value="HELICc"/>
    <property type="match status" value="1"/>
</dbReference>
<feature type="compositionally biased region" description="Basic and acidic residues" evidence="15">
    <location>
        <begin position="819"/>
        <end position="836"/>
    </location>
</feature>
<keyword evidence="4" id="KW-0227">DNA damage</keyword>
<evidence type="ECO:0000256" key="3">
    <source>
        <dbReference type="ARBA" id="ARBA00022741"/>
    </source>
</evidence>
<evidence type="ECO:0000259" key="17">
    <source>
        <dbReference type="PROSITE" id="PS51194"/>
    </source>
</evidence>
<evidence type="ECO:0000256" key="2">
    <source>
        <dbReference type="ARBA" id="ARBA00006637"/>
    </source>
</evidence>
<dbReference type="SMART" id="SM00487">
    <property type="entry name" value="DEXDc"/>
    <property type="match status" value="1"/>
</dbReference>
<feature type="domain" description="Helicase C-terminal" evidence="17">
    <location>
        <begin position="578"/>
        <end position="732"/>
    </location>
</feature>
<dbReference type="GO" id="GO:0005675">
    <property type="term" value="C:transcription factor TFIIH holo complex"/>
    <property type="evidence" value="ECO:0007669"/>
    <property type="project" value="TreeGrafter"/>
</dbReference>
<dbReference type="Pfam" id="PF04851">
    <property type="entry name" value="ResIII"/>
    <property type="match status" value="1"/>
</dbReference>
<dbReference type="Pfam" id="PF16203">
    <property type="entry name" value="ERCC3_RAD25_C"/>
    <property type="match status" value="1"/>
</dbReference>
<dbReference type="FunFam" id="3.40.50.300:FF:000077">
    <property type="entry name" value="Probable DNA repair helicase RAD25"/>
    <property type="match status" value="1"/>
</dbReference>
<dbReference type="CDD" id="cd18029">
    <property type="entry name" value="DEXHc_XPB"/>
    <property type="match status" value="1"/>
</dbReference>
<evidence type="ECO:0000256" key="7">
    <source>
        <dbReference type="ARBA" id="ARBA00022840"/>
    </source>
</evidence>
<comment type="catalytic activity">
    <reaction evidence="12">
        <text>Couples ATP hydrolysis with the unwinding of duplex DNA by translocating in the 3'-5' direction.</text>
        <dbReference type="EC" id="5.6.2.4"/>
    </reaction>
</comment>
<dbReference type="InterPro" id="IPR032438">
    <property type="entry name" value="ERCC3_RAD25_C"/>
</dbReference>
<keyword evidence="10" id="KW-0413">Isomerase</keyword>
<keyword evidence="5" id="KW-0378">Hydrolase</keyword>
<evidence type="ECO:0000256" key="15">
    <source>
        <dbReference type="SAM" id="MobiDB-lite"/>
    </source>
</evidence>